<gene>
    <name evidence="2" type="ORF">CSUI_002528</name>
</gene>
<proteinExistence type="predicted"/>
<feature type="region of interest" description="Disordered" evidence="1">
    <location>
        <begin position="413"/>
        <end position="440"/>
    </location>
</feature>
<dbReference type="InterPro" id="IPR036465">
    <property type="entry name" value="vWFA_dom_sf"/>
</dbReference>
<dbReference type="EMBL" id="MIGC01001058">
    <property type="protein sequence ID" value="PHJ23620.1"/>
    <property type="molecule type" value="Genomic_DNA"/>
</dbReference>
<feature type="compositionally biased region" description="Polar residues" evidence="1">
    <location>
        <begin position="83"/>
        <end position="95"/>
    </location>
</feature>
<feature type="region of interest" description="Disordered" evidence="1">
    <location>
        <begin position="66"/>
        <end position="95"/>
    </location>
</feature>
<feature type="non-terminal residue" evidence="2">
    <location>
        <position position="486"/>
    </location>
</feature>
<sequence>MALPGQSFKRVVVLVLDCGATMQQRIRGNPPIDNYAGEFETASSSVDSAASARTSSLSSASVSTTASSLHHAAPGVHSHRTHTAGNWDSETDEPVTSNTSAFAVMKRAALEYVQRLAATSARTDVGVVCFGGARTNNSLMDLGDQEGGADGGYRNVEEACKPEAASWKAVRAVEEAECSNAKSDAVDGIVVAVNMVEKQYGPKLAQNDVCFLLFSDCRATLADSDDVLPVLEHLNHLGIRVQLILVDGSFGCSTSTLRLPLQSSDESVCRQLPAFEPLAQLCTTLIPIKSFLASPAVRLFSPPLKRLSTKCRVNLTISSGFQIPVYVFVKVRKENLPTVRKRVFLGVQSAAGRTRIRSPSSASDSSDALQSPSKGETGDLLWRDLRVHRFYFRANDPDRNPVRLADQKSQAKFPWLSEHGEKSDNGGTPDVKGGRGESGESVQRLHAYRYGKQLVAVTSIEQEALKEKTVAGLVALGVARLDDIQR</sequence>
<evidence type="ECO:0000256" key="1">
    <source>
        <dbReference type="SAM" id="MobiDB-lite"/>
    </source>
</evidence>
<dbReference type="Gene3D" id="2.40.290.10">
    <property type="match status" value="1"/>
</dbReference>
<dbReference type="RefSeq" id="XP_067925295.1">
    <property type="nucleotide sequence ID" value="XM_068062728.1"/>
</dbReference>
<dbReference type="VEuPathDB" id="ToxoDB:CSUI_002528"/>
<dbReference type="GO" id="GO:0006303">
    <property type="term" value="P:double-strand break repair via nonhomologous end joining"/>
    <property type="evidence" value="ECO:0007669"/>
    <property type="project" value="TreeGrafter"/>
</dbReference>
<dbReference type="GO" id="GO:0003690">
    <property type="term" value="F:double-stranded DNA binding"/>
    <property type="evidence" value="ECO:0007669"/>
    <property type="project" value="TreeGrafter"/>
</dbReference>
<feature type="region of interest" description="Disordered" evidence="1">
    <location>
        <begin position="355"/>
        <end position="375"/>
    </location>
</feature>
<feature type="compositionally biased region" description="Low complexity" evidence="1">
    <location>
        <begin position="358"/>
        <end position="373"/>
    </location>
</feature>
<dbReference type="InterPro" id="IPR016194">
    <property type="entry name" value="SPOC-like_C_dom_sf"/>
</dbReference>
<protein>
    <submittedName>
        <fullName evidence="2">Ku70 ku80 beta-barrel domain-containing protein</fullName>
    </submittedName>
</protein>
<comment type="caution">
    <text evidence="2">The sequence shown here is derived from an EMBL/GenBank/DDBJ whole genome shotgun (WGS) entry which is preliminary data.</text>
</comment>
<dbReference type="GO" id="GO:0000723">
    <property type="term" value="P:telomere maintenance"/>
    <property type="evidence" value="ECO:0007669"/>
    <property type="project" value="TreeGrafter"/>
</dbReference>
<dbReference type="PANTHER" id="PTHR12604:SF4">
    <property type="entry name" value="X-RAY REPAIR CROSS-COMPLEMENTING PROTEIN 5"/>
    <property type="match status" value="1"/>
</dbReference>
<dbReference type="PANTHER" id="PTHR12604">
    <property type="entry name" value="KU AUTOANTIGEN DNA HELICASE"/>
    <property type="match status" value="1"/>
</dbReference>
<dbReference type="GO" id="GO:0042162">
    <property type="term" value="F:telomeric DNA binding"/>
    <property type="evidence" value="ECO:0007669"/>
    <property type="project" value="TreeGrafter"/>
</dbReference>
<dbReference type="Gene3D" id="3.40.50.410">
    <property type="entry name" value="von Willebrand factor, type A domain"/>
    <property type="match status" value="1"/>
</dbReference>
<accession>A0A2C6KTM1</accession>
<dbReference type="GeneID" id="94425939"/>
<organism evidence="2 3">
    <name type="scientific">Cystoisospora suis</name>
    <dbReference type="NCBI Taxonomy" id="483139"/>
    <lineage>
        <taxon>Eukaryota</taxon>
        <taxon>Sar</taxon>
        <taxon>Alveolata</taxon>
        <taxon>Apicomplexa</taxon>
        <taxon>Conoidasida</taxon>
        <taxon>Coccidia</taxon>
        <taxon>Eucoccidiorida</taxon>
        <taxon>Eimeriorina</taxon>
        <taxon>Sarcocystidae</taxon>
        <taxon>Cystoisospora</taxon>
    </lineage>
</organism>
<name>A0A2C6KTM1_9APIC</name>
<dbReference type="SUPFAM" id="SSF53300">
    <property type="entry name" value="vWA-like"/>
    <property type="match status" value="1"/>
</dbReference>
<dbReference type="OrthoDB" id="330954at2759"/>
<keyword evidence="3" id="KW-1185">Reference proteome</keyword>
<dbReference type="Proteomes" id="UP000221165">
    <property type="component" value="Unassembled WGS sequence"/>
</dbReference>
<dbReference type="GO" id="GO:0043564">
    <property type="term" value="C:Ku70:Ku80 complex"/>
    <property type="evidence" value="ECO:0007669"/>
    <property type="project" value="TreeGrafter"/>
</dbReference>
<evidence type="ECO:0000313" key="3">
    <source>
        <dbReference type="Proteomes" id="UP000221165"/>
    </source>
</evidence>
<reference evidence="2 3" key="1">
    <citation type="journal article" date="2017" name="Int. J. Parasitol.">
        <title>The genome of the protozoan parasite Cystoisospora suis and a reverse vaccinology approach to identify vaccine candidates.</title>
        <authorList>
            <person name="Palmieri N."/>
            <person name="Shrestha A."/>
            <person name="Ruttkowski B."/>
            <person name="Beck T."/>
            <person name="Vogl C."/>
            <person name="Tomley F."/>
            <person name="Blake D.P."/>
            <person name="Joachim A."/>
        </authorList>
    </citation>
    <scope>NUCLEOTIDE SEQUENCE [LARGE SCALE GENOMIC DNA]</scope>
    <source>
        <strain evidence="2 3">Wien I</strain>
    </source>
</reference>
<dbReference type="AlphaFoldDB" id="A0A2C6KTM1"/>
<evidence type="ECO:0000313" key="2">
    <source>
        <dbReference type="EMBL" id="PHJ23620.1"/>
    </source>
</evidence>